<gene>
    <name evidence="6" type="ORF">GDO78_019838</name>
</gene>
<feature type="domain" description="Albumin" evidence="5">
    <location>
        <begin position="336"/>
        <end position="533"/>
    </location>
</feature>
<evidence type="ECO:0000256" key="1">
    <source>
        <dbReference type="ARBA" id="ARBA00004613"/>
    </source>
</evidence>
<accession>A0A8J6BC79</accession>
<keyword evidence="3" id="KW-0677">Repeat</keyword>
<evidence type="ECO:0000256" key="3">
    <source>
        <dbReference type="ARBA" id="ARBA00022737"/>
    </source>
</evidence>
<reference evidence="6" key="1">
    <citation type="thesis" date="2020" institute="ProQuest LLC" country="789 East Eisenhower Parkway, Ann Arbor, MI, USA">
        <title>Comparative Genomics and Chromosome Evolution.</title>
        <authorList>
            <person name="Mudd A.B."/>
        </authorList>
    </citation>
    <scope>NUCLEOTIDE SEQUENCE</scope>
    <source>
        <strain evidence="6">HN-11 Male</strain>
        <tissue evidence="6">Kidney and liver</tissue>
    </source>
</reference>
<dbReference type="InterPro" id="IPR000264">
    <property type="entry name" value="ALB/AFP/VDB"/>
</dbReference>
<dbReference type="SMART" id="SM00103">
    <property type="entry name" value="ALBUMIN"/>
    <property type="match status" value="3"/>
</dbReference>
<evidence type="ECO:0000256" key="4">
    <source>
        <dbReference type="ARBA" id="ARBA00023157"/>
    </source>
</evidence>
<sequence length="541" mass="61615">MTTFAQHCADHEEDGECKKPIETLFLDQVCKAPHLADGYPWAVDCCAKQDPERVQCFHEHRNIEKEPHKRPDVDAACTEHKDNHEHSFHSYLVEISQRHPDMPPTAVMGLASQYDGIITGCCAHESKEEKETCYDTKCVEVQKNTYYIESKQKQACRILEQFDERVLGAIKLSKTGQHYSTANFEVAHQLTLEAVHVIKDCCKGHKFECMMEKMEYMDHICENQEKLSPSLKVCCEKPVLERKRCMHALPKDHAPEAQSRDLKHFIEHEHVCKNFVETKDIYLAKFLFAFSQEHQDSSVQTCLRVAKGLEALLTKCCSDVNSADCLKDAPQLLEAGIKQAQELTQQNCALYKKLGDHDYQSVMIGRYTAKMPEVSDATLLKITGKMTKTAAKCCALPENQIQACAEEKIDILLGEMCERQSTTFINDQVRHCCVDAYVDRRPCFTKLGADPTYKAPEFDANAFQVGPDICEGTDEEKSNKRHILLIHAMKANPGMSDENKKELIGEFTKARVKCCAQEDHQHCFDEERPHILEILKKCLAH</sequence>
<feature type="domain" description="Albumin" evidence="5">
    <location>
        <begin position="1"/>
        <end position="142"/>
    </location>
</feature>
<evidence type="ECO:0000256" key="2">
    <source>
        <dbReference type="ARBA" id="ARBA00022525"/>
    </source>
</evidence>
<dbReference type="PANTHER" id="PTHR11385">
    <property type="entry name" value="SERUM ALBUMIN-RELATED"/>
    <property type="match status" value="1"/>
</dbReference>
<dbReference type="Proteomes" id="UP000770717">
    <property type="component" value="Unassembled WGS sequence"/>
</dbReference>
<dbReference type="PANTHER" id="PTHR11385:SF14">
    <property type="entry name" value="AFAMIN"/>
    <property type="match status" value="1"/>
</dbReference>
<comment type="subcellular location">
    <subcellularLocation>
        <location evidence="1">Secreted</location>
    </subcellularLocation>
</comment>
<dbReference type="SUPFAM" id="SSF48552">
    <property type="entry name" value="Serum albumin-like"/>
    <property type="match status" value="3"/>
</dbReference>
<feature type="domain" description="Albumin" evidence="5">
    <location>
        <begin position="143"/>
        <end position="334"/>
    </location>
</feature>
<keyword evidence="4" id="KW-1015">Disulfide bond</keyword>
<evidence type="ECO:0000259" key="5">
    <source>
        <dbReference type="PROSITE" id="PS51438"/>
    </source>
</evidence>
<dbReference type="GO" id="GO:0005737">
    <property type="term" value="C:cytoplasm"/>
    <property type="evidence" value="ECO:0007669"/>
    <property type="project" value="TreeGrafter"/>
</dbReference>
<dbReference type="PROSITE" id="PS00212">
    <property type="entry name" value="ALBUMIN_1"/>
    <property type="match status" value="1"/>
</dbReference>
<dbReference type="EMBL" id="WNTK01004324">
    <property type="protein sequence ID" value="KAG9464521.1"/>
    <property type="molecule type" value="Genomic_DNA"/>
</dbReference>
<dbReference type="Gene3D" id="1.10.246.10">
    <property type="match status" value="6"/>
</dbReference>
<dbReference type="Pfam" id="PF00273">
    <property type="entry name" value="Serum_albumin"/>
    <property type="match status" value="3"/>
</dbReference>
<dbReference type="InterPro" id="IPR020857">
    <property type="entry name" value="Serum_albumin_CS"/>
</dbReference>
<evidence type="ECO:0000313" key="6">
    <source>
        <dbReference type="EMBL" id="KAG9464521.1"/>
    </source>
</evidence>
<dbReference type="InterPro" id="IPR020858">
    <property type="entry name" value="Serum_albumin-like"/>
</dbReference>
<dbReference type="AlphaFoldDB" id="A0A8J6BC79"/>
<dbReference type="GO" id="GO:0036094">
    <property type="term" value="F:small molecule binding"/>
    <property type="evidence" value="ECO:0007669"/>
    <property type="project" value="TreeGrafter"/>
</dbReference>
<dbReference type="GO" id="GO:0072562">
    <property type="term" value="C:blood microparticle"/>
    <property type="evidence" value="ECO:0007669"/>
    <property type="project" value="TreeGrafter"/>
</dbReference>
<dbReference type="InterPro" id="IPR014760">
    <property type="entry name" value="Serum_albumin_N"/>
</dbReference>
<keyword evidence="7" id="KW-1185">Reference proteome</keyword>
<dbReference type="OrthoDB" id="9875082at2759"/>
<dbReference type="PRINTS" id="PR00802">
    <property type="entry name" value="SERUMALBUMIN"/>
</dbReference>
<organism evidence="6 7">
    <name type="scientific">Eleutherodactylus coqui</name>
    <name type="common">Puerto Rican coqui</name>
    <dbReference type="NCBI Taxonomy" id="57060"/>
    <lineage>
        <taxon>Eukaryota</taxon>
        <taxon>Metazoa</taxon>
        <taxon>Chordata</taxon>
        <taxon>Craniata</taxon>
        <taxon>Vertebrata</taxon>
        <taxon>Euteleostomi</taxon>
        <taxon>Amphibia</taxon>
        <taxon>Batrachia</taxon>
        <taxon>Anura</taxon>
        <taxon>Neobatrachia</taxon>
        <taxon>Hyloidea</taxon>
        <taxon>Eleutherodactylidae</taxon>
        <taxon>Eleutherodactylinae</taxon>
        <taxon>Eleutherodactylus</taxon>
        <taxon>Eleutherodactylus</taxon>
    </lineage>
</organism>
<proteinExistence type="predicted"/>
<protein>
    <recommendedName>
        <fullName evidence="5">Albumin domain-containing protein</fullName>
    </recommendedName>
</protein>
<name>A0A8J6BC79_ELECQ</name>
<comment type="caution">
    <text evidence="6">The sequence shown here is derived from an EMBL/GenBank/DDBJ whole genome shotgun (WGS) entry which is preliminary data.</text>
</comment>
<keyword evidence="2" id="KW-0964">Secreted</keyword>
<evidence type="ECO:0000313" key="7">
    <source>
        <dbReference type="Proteomes" id="UP000770717"/>
    </source>
</evidence>
<dbReference type="PROSITE" id="PS51438">
    <property type="entry name" value="ALBUMIN_2"/>
    <property type="match status" value="3"/>
</dbReference>